<gene>
    <name evidence="2" type="ORF">HPHI1048_LOCUS18353</name>
</gene>
<dbReference type="EMBL" id="HBEO01027193">
    <property type="protein sequence ID" value="CAD8498637.1"/>
    <property type="molecule type" value="Transcribed_RNA"/>
</dbReference>
<dbReference type="PANTHER" id="PTHR15460:SF3">
    <property type="entry name" value="PEROXISOMAL MEMBRANE PROTEIN 4"/>
    <property type="match status" value="1"/>
</dbReference>
<keyword evidence="1" id="KW-0472">Membrane</keyword>
<reference evidence="2" key="1">
    <citation type="submission" date="2021-01" db="EMBL/GenBank/DDBJ databases">
        <authorList>
            <person name="Corre E."/>
            <person name="Pelletier E."/>
            <person name="Niang G."/>
            <person name="Scheremetjew M."/>
            <person name="Finn R."/>
            <person name="Kale V."/>
            <person name="Holt S."/>
            <person name="Cochrane G."/>
            <person name="Meng A."/>
            <person name="Brown T."/>
            <person name="Cohen L."/>
        </authorList>
    </citation>
    <scope>NUCLEOTIDE SEQUENCE</scope>
    <source>
        <strain evidence="2">CCMP325</strain>
    </source>
</reference>
<dbReference type="PANTHER" id="PTHR15460">
    <property type="entry name" value="PEROXISOMAL MEMBRANE PROTEIN 4"/>
    <property type="match status" value="1"/>
</dbReference>
<evidence type="ECO:0008006" key="3">
    <source>
        <dbReference type="Google" id="ProtNLM"/>
    </source>
</evidence>
<sequence>MHLIFKSQSPMKENFIAILKMSFVHARNLGAFVFIYKGLLSAARLLYQALGLHVATPPGAAARGWHALLAGWIGAQFVWANFSSVNEQICLYLLSRIILGLFKLMAKRGIYPLNKFNYQQVYPFLASAIWAIVMWIYEVEPKMLQPSLEASMRYLYTDSNSWARRETFLPSLASVVILGSIFWMKRRSMSDLWDLKKRV</sequence>
<keyword evidence="1" id="KW-0812">Transmembrane</keyword>
<proteinExistence type="predicted"/>
<feature type="transmembrane region" description="Helical" evidence="1">
    <location>
        <begin position="167"/>
        <end position="184"/>
    </location>
</feature>
<protein>
    <recommendedName>
        <fullName evidence="3">Peroxisomal membrane protein 4</fullName>
    </recommendedName>
</protein>
<name>A0A7S0HPF9_9CRYP</name>
<evidence type="ECO:0000313" key="2">
    <source>
        <dbReference type="EMBL" id="CAD8498637.1"/>
    </source>
</evidence>
<feature type="transmembrane region" description="Helical" evidence="1">
    <location>
        <begin position="118"/>
        <end position="137"/>
    </location>
</feature>
<dbReference type="GO" id="GO:0005778">
    <property type="term" value="C:peroxisomal membrane"/>
    <property type="evidence" value="ECO:0007669"/>
    <property type="project" value="TreeGrafter"/>
</dbReference>
<accession>A0A7S0HPF9</accession>
<dbReference type="AlphaFoldDB" id="A0A7S0HPF9"/>
<dbReference type="InterPro" id="IPR019531">
    <property type="entry name" value="Pmp4"/>
</dbReference>
<keyword evidence="1" id="KW-1133">Transmembrane helix</keyword>
<evidence type="ECO:0000256" key="1">
    <source>
        <dbReference type="SAM" id="Phobius"/>
    </source>
</evidence>
<feature type="transmembrane region" description="Helical" evidence="1">
    <location>
        <begin position="29"/>
        <end position="47"/>
    </location>
</feature>
<organism evidence="2">
    <name type="scientific">Hanusia phi</name>
    <dbReference type="NCBI Taxonomy" id="3032"/>
    <lineage>
        <taxon>Eukaryota</taxon>
        <taxon>Cryptophyceae</taxon>
        <taxon>Pyrenomonadales</taxon>
        <taxon>Geminigeraceae</taxon>
        <taxon>Hanusia</taxon>
    </lineage>
</organism>
<feature type="transmembrane region" description="Helical" evidence="1">
    <location>
        <begin position="89"/>
        <end position="106"/>
    </location>
</feature>